<dbReference type="InterPro" id="IPR021124">
    <property type="entry name" value="CRISPR-assoc_prot_Cas5"/>
</dbReference>
<evidence type="ECO:0000313" key="2">
    <source>
        <dbReference type="EMBL" id="TXK33283.1"/>
    </source>
</evidence>
<reference evidence="2 3" key="1">
    <citation type="submission" date="2019-08" db="EMBL/GenBank/DDBJ databases">
        <authorList>
            <person name="Shi S."/>
        </authorList>
    </citation>
    <scope>NUCLEOTIDE SEQUENCE [LARGE SCALE GENOMIC DNA]</scope>
    <source>
        <strain evidence="2 3">GY10130</strain>
    </source>
</reference>
<dbReference type="GO" id="GO:0051607">
    <property type="term" value="P:defense response to virus"/>
    <property type="evidence" value="ECO:0007669"/>
    <property type="project" value="UniProtKB-KW"/>
</dbReference>
<dbReference type="Proteomes" id="UP000321926">
    <property type="component" value="Unassembled WGS sequence"/>
</dbReference>
<dbReference type="NCBIfam" id="TIGR02593">
    <property type="entry name" value="CRISPR_cas5"/>
    <property type="match status" value="1"/>
</dbReference>
<dbReference type="EMBL" id="VRTY01000093">
    <property type="protein sequence ID" value="TXK33283.1"/>
    <property type="molecule type" value="Genomic_DNA"/>
</dbReference>
<comment type="caution">
    <text evidence="2">The sequence shown here is derived from an EMBL/GenBank/DDBJ whole genome shotgun (WGS) entry which is preliminary data.</text>
</comment>
<accession>A0A5C8J7V2</accession>
<name>A0A5C8J7V2_9BACT</name>
<proteinExistence type="predicted"/>
<dbReference type="AlphaFoldDB" id="A0A5C8J7V2"/>
<dbReference type="InterPro" id="IPR013422">
    <property type="entry name" value="CRISPR-assoc_prot_Cas5_N"/>
</dbReference>
<keyword evidence="1" id="KW-0051">Antiviral defense</keyword>
<keyword evidence="3" id="KW-1185">Reference proteome</keyword>
<sequence length="262" mass="29322">MKILTIDIYGKMAHFRKYYGNNTAMSYSLPPRTTVMGMLAAVLGYERDSYYSILASDKIRIGLRVLSPLKKSFHRLNLLSIKSLGDATKGGGDFSGKGGRIQTPFEVVSGMDISKDMVCYRIFISAHQAGTEIFSQLIEKLQANQRHFNLTLGVANFSAFVRNVRLYENVTATNSSGTIQIHSAVISDTVEKLLFEKDTEAGSNFLEEELLPSDFLENGSRELSKLNRTLFSTRNLPLEVSLSVPHYQLVDETETQNIVFLE</sequence>
<protein>
    <submittedName>
        <fullName evidence="2">CRISPR-associated protein Cas5</fullName>
    </submittedName>
</protein>
<dbReference type="GO" id="GO:0043571">
    <property type="term" value="P:maintenance of CRISPR repeat elements"/>
    <property type="evidence" value="ECO:0007669"/>
    <property type="project" value="InterPro"/>
</dbReference>
<dbReference type="Pfam" id="PF09704">
    <property type="entry name" value="Cas_Cas5d"/>
    <property type="match status" value="1"/>
</dbReference>
<evidence type="ECO:0000256" key="1">
    <source>
        <dbReference type="ARBA" id="ARBA00023118"/>
    </source>
</evidence>
<dbReference type="OrthoDB" id="1805474at2"/>
<organism evidence="2 3">
    <name type="scientific">Pontibacter qinzhouensis</name>
    <dbReference type="NCBI Taxonomy" id="2603253"/>
    <lineage>
        <taxon>Bacteria</taxon>
        <taxon>Pseudomonadati</taxon>
        <taxon>Bacteroidota</taxon>
        <taxon>Cytophagia</taxon>
        <taxon>Cytophagales</taxon>
        <taxon>Hymenobacteraceae</taxon>
        <taxon>Pontibacter</taxon>
    </lineage>
</organism>
<dbReference type="RefSeq" id="WP_147923379.1">
    <property type="nucleotide sequence ID" value="NZ_VRTY01000093.1"/>
</dbReference>
<dbReference type="Gene3D" id="3.30.70.2660">
    <property type="match status" value="1"/>
</dbReference>
<evidence type="ECO:0000313" key="3">
    <source>
        <dbReference type="Proteomes" id="UP000321926"/>
    </source>
</evidence>
<gene>
    <name evidence="2" type="primary">cas5</name>
    <name evidence="2" type="ORF">FVR03_19135</name>
</gene>